<keyword evidence="2" id="KW-1185">Reference proteome</keyword>
<proteinExistence type="predicted"/>
<sequence>MQRILKKTRRECSEAVNATSKAYKCQCGRRDGYWMIKKGLTPATIFELVTKRFWQKANSQNAIQLSSFQFMTEDDGSTAKISWDNFESGDSYISSYSKVRHDVVWPSGQGVEITKLPQYMTPFSVML</sequence>
<organism evidence="1 2">
    <name type="scientific">Synchytrium endobioticum</name>
    <dbReference type="NCBI Taxonomy" id="286115"/>
    <lineage>
        <taxon>Eukaryota</taxon>
        <taxon>Fungi</taxon>
        <taxon>Fungi incertae sedis</taxon>
        <taxon>Chytridiomycota</taxon>
        <taxon>Chytridiomycota incertae sedis</taxon>
        <taxon>Chytridiomycetes</taxon>
        <taxon>Synchytriales</taxon>
        <taxon>Synchytriaceae</taxon>
        <taxon>Synchytrium</taxon>
    </lineage>
</organism>
<dbReference type="EMBL" id="QEAN01000055">
    <property type="protein sequence ID" value="TPX51339.1"/>
    <property type="molecule type" value="Genomic_DNA"/>
</dbReference>
<reference evidence="1 2" key="1">
    <citation type="journal article" date="2019" name="Sci. Rep.">
        <title>Comparative genomics of chytrid fungi reveal insights into the obligate biotrophic and pathogenic lifestyle of Synchytrium endobioticum.</title>
        <authorList>
            <person name="van de Vossenberg B.T.L.H."/>
            <person name="Warris S."/>
            <person name="Nguyen H.D.T."/>
            <person name="van Gent-Pelzer M.P.E."/>
            <person name="Joly D.L."/>
            <person name="van de Geest H.C."/>
            <person name="Bonants P.J.M."/>
            <person name="Smith D.S."/>
            <person name="Levesque C.A."/>
            <person name="van der Lee T.A.J."/>
        </authorList>
    </citation>
    <scope>NUCLEOTIDE SEQUENCE [LARGE SCALE GENOMIC DNA]</scope>
    <source>
        <strain evidence="1 2">MB42</strain>
    </source>
</reference>
<dbReference type="Proteomes" id="UP000317494">
    <property type="component" value="Unassembled WGS sequence"/>
</dbReference>
<comment type="caution">
    <text evidence="1">The sequence shown here is derived from an EMBL/GenBank/DDBJ whole genome shotgun (WGS) entry which is preliminary data.</text>
</comment>
<accession>A0A507DI20</accession>
<evidence type="ECO:0000313" key="1">
    <source>
        <dbReference type="EMBL" id="TPX51339.1"/>
    </source>
</evidence>
<evidence type="ECO:0000313" key="2">
    <source>
        <dbReference type="Proteomes" id="UP000317494"/>
    </source>
</evidence>
<gene>
    <name evidence="1" type="ORF">SeMB42_g01951</name>
</gene>
<dbReference type="AlphaFoldDB" id="A0A507DI20"/>
<name>A0A507DI20_9FUNG</name>
<dbReference type="VEuPathDB" id="FungiDB:SeMB42_g01951"/>
<protein>
    <submittedName>
        <fullName evidence="1">Uncharacterized protein</fullName>
    </submittedName>
</protein>